<protein>
    <recommendedName>
        <fullName evidence="3">Replication-associated protein G2P N-terminal domain-containing protein</fullName>
    </recommendedName>
</protein>
<proteinExistence type="predicted"/>
<evidence type="ECO:0008006" key="3">
    <source>
        <dbReference type="Google" id="ProtNLM"/>
    </source>
</evidence>
<accession>A0A9D9EL98</accession>
<sequence length="313" mass="35572">MLTFDRLKVISPIHSIHLTDEEAYEKIVKGGELIALLYEQALPFKLRLRIDYRKGEVSTEFSGKVLGHDYPRLISRDNIRECFTNIEQLGLCVFDMDMMLDSAVVSCDVSKDIMCDDIKGLTSYMKSHISNYAKYDVRLMKNGNLILANNVSTKEIAKRMTVYDKAKEMRLGKNHRFVHDNGIEGAFDGKCRFELNLRSLKMIRTALNIPCTDLNMVLSSTATPIADFLQEAVLTGHGERHFSSMKAYMYSLVLNDCNGDMEQVEAKVRSILPKRGTSIKRAMRPIRELYDTLKYSGDNNGGIYAKALKILKT</sequence>
<comment type="caution">
    <text evidence="1">The sequence shown here is derived from an EMBL/GenBank/DDBJ whole genome shotgun (WGS) entry which is preliminary data.</text>
</comment>
<evidence type="ECO:0000313" key="1">
    <source>
        <dbReference type="EMBL" id="MBO8449197.1"/>
    </source>
</evidence>
<dbReference type="AlphaFoldDB" id="A0A9D9EL98"/>
<evidence type="ECO:0000313" key="2">
    <source>
        <dbReference type="Proteomes" id="UP000810252"/>
    </source>
</evidence>
<dbReference type="Proteomes" id="UP000810252">
    <property type="component" value="Unassembled WGS sequence"/>
</dbReference>
<reference evidence="1" key="2">
    <citation type="journal article" date="2021" name="PeerJ">
        <title>Extensive microbial diversity within the chicken gut microbiome revealed by metagenomics and culture.</title>
        <authorList>
            <person name="Gilroy R."/>
            <person name="Ravi A."/>
            <person name="Getino M."/>
            <person name="Pursley I."/>
            <person name="Horton D.L."/>
            <person name="Alikhan N.F."/>
            <person name="Baker D."/>
            <person name="Gharbi K."/>
            <person name="Hall N."/>
            <person name="Watson M."/>
            <person name="Adriaenssens E.M."/>
            <person name="Foster-Nyarko E."/>
            <person name="Jarju S."/>
            <person name="Secka A."/>
            <person name="Antonio M."/>
            <person name="Oren A."/>
            <person name="Chaudhuri R.R."/>
            <person name="La Ragione R."/>
            <person name="Hildebrand F."/>
            <person name="Pallen M.J."/>
        </authorList>
    </citation>
    <scope>NUCLEOTIDE SEQUENCE</scope>
    <source>
        <strain evidence="1">20514</strain>
    </source>
</reference>
<name>A0A9D9EL98_9BACT</name>
<gene>
    <name evidence="1" type="ORF">IAC29_08000</name>
</gene>
<organism evidence="1 2">
    <name type="scientific">Candidatus Cryptobacteroides merdigallinarum</name>
    <dbReference type="NCBI Taxonomy" id="2840770"/>
    <lineage>
        <taxon>Bacteria</taxon>
        <taxon>Pseudomonadati</taxon>
        <taxon>Bacteroidota</taxon>
        <taxon>Bacteroidia</taxon>
        <taxon>Bacteroidales</taxon>
        <taxon>Candidatus Cryptobacteroides</taxon>
    </lineage>
</organism>
<dbReference type="EMBL" id="JADIMQ010000112">
    <property type="protein sequence ID" value="MBO8449197.1"/>
    <property type="molecule type" value="Genomic_DNA"/>
</dbReference>
<reference evidence="1" key="1">
    <citation type="submission" date="2020-10" db="EMBL/GenBank/DDBJ databases">
        <authorList>
            <person name="Gilroy R."/>
        </authorList>
    </citation>
    <scope>NUCLEOTIDE SEQUENCE</scope>
    <source>
        <strain evidence="1">20514</strain>
    </source>
</reference>